<dbReference type="PANTHER" id="PTHR43784:SF2">
    <property type="entry name" value="GDSL-LIKE LIPASE_ACYLHYDROLASE, PUTATIVE (AFU_ORTHOLOGUE AFUA_2G00820)-RELATED"/>
    <property type="match status" value="1"/>
</dbReference>
<proteinExistence type="predicted"/>
<reference evidence="4" key="1">
    <citation type="submission" date="2016-11" db="EMBL/GenBank/DDBJ databases">
        <title>Actinomyces gypaetusis sp. nov. isolated from Gypaetus barbatus in Qinghai Tibet Plateau China.</title>
        <authorList>
            <person name="Meng X."/>
        </authorList>
    </citation>
    <scope>NUCLEOTIDE SEQUENCE [LARGE SCALE GENOMIC DNA]</scope>
    <source>
        <strain evidence="4">DSM 15383</strain>
    </source>
</reference>
<dbReference type="Pfam" id="PF13472">
    <property type="entry name" value="Lipase_GDSL_2"/>
    <property type="match status" value="1"/>
</dbReference>
<feature type="region of interest" description="Disordered" evidence="1">
    <location>
        <begin position="273"/>
        <end position="297"/>
    </location>
</feature>
<sequence>MIKPLDISKIGSYVAIGDSFSEGMMDPWASDPHLAESAVGEYRGWTDRLASKLSRIRVDEDLPPVRYANLAVRGKLLHQIVAEQLDPAIEMLPDLLSIVGGGNDMLRPGATPDTVAELLEEAVSRARHAGCEVLLVVSSNPRGGSRLLSATRGQASVFNSYIWSIAHRYDCYVADQWGLQALQTWPAWAADRIHLTSTGHEIMAREALHALGLEARINEDSRPLPLGEDPIPSEVPISEAIPAGWAQVQQGFRDDFEWLRRDVKPWVGRRIKGVSSGDEVRAKRPRLQEMPPQPHDL</sequence>
<feature type="domain" description="SGNH hydrolase-type esterase" evidence="2">
    <location>
        <begin position="15"/>
        <end position="202"/>
    </location>
</feature>
<gene>
    <name evidence="3" type="ORF">BM477_07880</name>
</gene>
<dbReference type="RefSeq" id="WP_075362152.1">
    <property type="nucleotide sequence ID" value="NZ_MPDM01000011.1"/>
</dbReference>
<dbReference type="PANTHER" id="PTHR43784">
    <property type="entry name" value="GDSL-LIKE LIPASE/ACYLHYDROLASE, PUTATIVE (AFU_ORTHOLOGUE AFUA_2G00820)-RELATED"/>
    <property type="match status" value="1"/>
</dbReference>
<dbReference type="SUPFAM" id="SSF52266">
    <property type="entry name" value="SGNH hydrolase"/>
    <property type="match status" value="1"/>
</dbReference>
<name>A0A1Q5PJ96_9ACTO</name>
<dbReference type="EMBL" id="MPDM01000011">
    <property type="protein sequence ID" value="OKL45915.1"/>
    <property type="molecule type" value="Genomic_DNA"/>
</dbReference>
<dbReference type="Gene3D" id="3.40.50.1110">
    <property type="entry name" value="SGNH hydrolase"/>
    <property type="match status" value="1"/>
</dbReference>
<dbReference type="InterPro" id="IPR053140">
    <property type="entry name" value="GDSL_Rv0518-like"/>
</dbReference>
<dbReference type="AlphaFoldDB" id="A0A1Q5PJ96"/>
<organism evidence="3 4">
    <name type="scientific">Boudabousia marimammalium</name>
    <dbReference type="NCBI Taxonomy" id="156892"/>
    <lineage>
        <taxon>Bacteria</taxon>
        <taxon>Bacillati</taxon>
        <taxon>Actinomycetota</taxon>
        <taxon>Actinomycetes</taxon>
        <taxon>Actinomycetales</taxon>
        <taxon>Actinomycetaceae</taxon>
        <taxon>Boudabousia</taxon>
    </lineage>
</organism>
<evidence type="ECO:0000259" key="2">
    <source>
        <dbReference type="Pfam" id="PF13472"/>
    </source>
</evidence>
<evidence type="ECO:0000313" key="4">
    <source>
        <dbReference type="Proteomes" id="UP000186465"/>
    </source>
</evidence>
<accession>A0A1Q5PJ96</accession>
<protein>
    <recommendedName>
        <fullName evidence="2">SGNH hydrolase-type esterase domain-containing protein</fullName>
    </recommendedName>
</protein>
<dbReference type="STRING" id="156892.BM477_07880"/>
<dbReference type="OrthoDB" id="3465773at2"/>
<evidence type="ECO:0000256" key="1">
    <source>
        <dbReference type="SAM" id="MobiDB-lite"/>
    </source>
</evidence>
<dbReference type="InterPro" id="IPR013830">
    <property type="entry name" value="SGNH_hydro"/>
</dbReference>
<dbReference type="Proteomes" id="UP000186465">
    <property type="component" value="Unassembled WGS sequence"/>
</dbReference>
<keyword evidence="4" id="KW-1185">Reference proteome</keyword>
<evidence type="ECO:0000313" key="3">
    <source>
        <dbReference type="EMBL" id="OKL45915.1"/>
    </source>
</evidence>
<comment type="caution">
    <text evidence="3">The sequence shown here is derived from an EMBL/GenBank/DDBJ whole genome shotgun (WGS) entry which is preliminary data.</text>
</comment>
<dbReference type="InterPro" id="IPR036514">
    <property type="entry name" value="SGNH_hydro_sf"/>
</dbReference>
<dbReference type="CDD" id="cd01832">
    <property type="entry name" value="SGNH_hydrolase_like_1"/>
    <property type="match status" value="1"/>
</dbReference>